<dbReference type="PANTHER" id="PTHR10083:SF374">
    <property type="entry name" value="BPTI_KUNITZ INHIBITOR DOMAIN-CONTAINING PROTEIN"/>
    <property type="match status" value="1"/>
</dbReference>
<dbReference type="InterPro" id="IPR036880">
    <property type="entry name" value="Kunitz_BPTI_sf"/>
</dbReference>
<dbReference type="PROSITE" id="PS00280">
    <property type="entry name" value="BPTI_KUNITZ_1"/>
    <property type="match status" value="1"/>
</dbReference>
<dbReference type="InterPro" id="IPR020901">
    <property type="entry name" value="Prtase_inh_Kunz-CS"/>
</dbReference>
<protein>
    <submittedName>
        <fullName evidence="5">Pancreatic trypsin inhibitor Kunitz domain,Proteinase inhibitor I2, Kunitz, conserved site</fullName>
    </submittedName>
</protein>
<keyword evidence="6" id="KW-1185">Reference proteome</keyword>
<proteinExistence type="predicted"/>
<evidence type="ECO:0000256" key="3">
    <source>
        <dbReference type="ARBA" id="ARBA00023157"/>
    </source>
</evidence>
<evidence type="ECO:0000313" key="6">
    <source>
        <dbReference type="Proteomes" id="UP000325440"/>
    </source>
</evidence>
<dbReference type="SUPFAM" id="SSF57362">
    <property type="entry name" value="BPTI-like"/>
    <property type="match status" value="1"/>
</dbReference>
<dbReference type="InterPro" id="IPR050098">
    <property type="entry name" value="TFPI/VKTCI-like"/>
</dbReference>
<organism evidence="5 6">
    <name type="scientific">Cinara cedri</name>
    <dbReference type="NCBI Taxonomy" id="506608"/>
    <lineage>
        <taxon>Eukaryota</taxon>
        <taxon>Metazoa</taxon>
        <taxon>Ecdysozoa</taxon>
        <taxon>Arthropoda</taxon>
        <taxon>Hexapoda</taxon>
        <taxon>Insecta</taxon>
        <taxon>Pterygota</taxon>
        <taxon>Neoptera</taxon>
        <taxon>Paraneoptera</taxon>
        <taxon>Hemiptera</taxon>
        <taxon>Sternorrhyncha</taxon>
        <taxon>Aphidomorpha</taxon>
        <taxon>Aphidoidea</taxon>
        <taxon>Aphididae</taxon>
        <taxon>Lachninae</taxon>
        <taxon>Cinara</taxon>
    </lineage>
</organism>
<name>A0A5E4N007_9HEMI</name>
<dbReference type="OrthoDB" id="4473401at2759"/>
<keyword evidence="1" id="KW-0646">Protease inhibitor</keyword>
<evidence type="ECO:0000256" key="2">
    <source>
        <dbReference type="ARBA" id="ARBA00022900"/>
    </source>
</evidence>
<evidence type="ECO:0000313" key="5">
    <source>
        <dbReference type="EMBL" id="VVC36382.1"/>
    </source>
</evidence>
<sequence>MFIFGMNPKTRNNGYRVIACTVVLGYLVCSLPVTTQTPVRGVCFLPPDEGNCLNRLSMRVKFYFNYELDECSEFIFFGCGGNENRFDTFDECENVCLYNYYN</sequence>
<dbReference type="GO" id="GO:0004867">
    <property type="term" value="F:serine-type endopeptidase inhibitor activity"/>
    <property type="evidence" value="ECO:0007669"/>
    <property type="project" value="UniProtKB-KW"/>
</dbReference>
<dbReference type="GO" id="GO:0005615">
    <property type="term" value="C:extracellular space"/>
    <property type="evidence" value="ECO:0007669"/>
    <property type="project" value="TreeGrafter"/>
</dbReference>
<evidence type="ECO:0000259" key="4">
    <source>
        <dbReference type="PROSITE" id="PS50279"/>
    </source>
</evidence>
<keyword evidence="3" id="KW-1015">Disulfide bond</keyword>
<dbReference type="Gene3D" id="4.10.410.10">
    <property type="entry name" value="Pancreatic trypsin inhibitor Kunitz domain"/>
    <property type="match status" value="1"/>
</dbReference>
<dbReference type="PRINTS" id="PR00759">
    <property type="entry name" value="BASICPTASE"/>
</dbReference>
<reference evidence="5 6" key="1">
    <citation type="submission" date="2019-08" db="EMBL/GenBank/DDBJ databases">
        <authorList>
            <person name="Alioto T."/>
            <person name="Alioto T."/>
            <person name="Gomez Garrido J."/>
        </authorList>
    </citation>
    <scope>NUCLEOTIDE SEQUENCE [LARGE SCALE GENOMIC DNA]</scope>
</reference>
<evidence type="ECO:0000256" key="1">
    <source>
        <dbReference type="ARBA" id="ARBA00022690"/>
    </source>
</evidence>
<gene>
    <name evidence="5" type="ORF">CINCED_3A018511</name>
</gene>
<dbReference type="Proteomes" id="UP000325440">
    <property type="component" value="Unassembled WGS sequence"/>
</dbReference>
<dbReference type="PROSITE" id="PS50279">
    <property type="entry name" value="BPTI_KUNITZ_2"/>
    <property type="match status" value="1"/>
</dbReference>
<keyword evidence="2" id="KW-0722">Serine protease inhibitor</keyword>
<dbReference type="AlphaFoldDB" id="A0A5E4N007"/>
<accession>A0A5E4N007</accession>
<dbReference type="PANTHER" id="PTHR10083">
    <property type="entry name" value="KUNITZ-TYPE PROTEASE INHIBITOR-RELATED"/>
    <property type="match status" value="1"/>
</dbReference>
<feature type="domain" description="BPTI/Kunitz inhibitor" evidence="4">
    <location>
        <begin position="43"/>
        <end position="96"/>
    </location>
</feature>
<dbReference type="Pfam" id="PF00014">
    <property type="entry name" value="Kunitz_BPTI"/>
    <property type="match status" value="1"/>
</dbReference>
<dbReference type="SMART" id="SM00131">
    <property type="entry name" value="KU"/>
    <property type="match status" value="1"/>
</dbReference>
<dbReference type="EMBL" id="CABPRJ010001432">
    <property type="protein sequence ID" value="VVC36382.1"/>
    <property type="molecule type" value="Genomic_DNA"/>
</dbReference>
<dbReference type="InterPro" id="IPR002223">
    <property type="entry name" value="Kunitz_BPTI"/>
</dbReference>